<keyword evidence="1" id="KW-0732">Signal</keyword>
<feature type="signal peptide" evidence="1">
    <location>
        <begin position="1"/>
        <end position="26"/>
    </location>
</feature>
<dbReference type="InterPro" id="IPR011024">
    <property type="entry name" value="G_crystallin-like"/>
</dbReference>
<gene>
    <name evidence="2" type="ORF">SUGI_1509100</name>
    <name evidence="3" type="ORF">SUGI_1522170</name>
</gene>
<keyword evidence="4" id="KW-1185">Reference proteome</keyword>
<dbReference type="GO" id="GO:0045926">
    <property type="term" value="P:negative regulation of growth"/>
    <property type="evidence" value="ECO:0007669"/>
    <property type="project" value="InterPro"/>
</dbReference>
<sequence length="120" mass="13279">MEKSSVYKYIGVFIMLVWVLFEKTYAGSSLTVYQPGSSLTVYQQPNCSGPAMGVGVGAEACGCYTVPEDYREGYNFDYNVQDIAMFETDGCAGQPGAVLLESNQWCAPVYNLNSVYFYCF</sequence>
<organism evidence="3 4">
    <name type="scientific">Cryptomeria japonica</name>
    <name type="common">Japanese cedar</name>
    <name type="synonym">Cupressus japonica</name>
    <dbReference type="NCBI Taxonomy" id="3369"/>
    <lineage>
        <taxon>Eukaryota</taxon>
        <taxon>Viridiplantae</taxon>
        <taxon>Streptophyta</taxon>
        <taxon>Embryophyta</taxon>
        <taxon>Tracheophyta</taxon>
        <taxon>Spermatophyta</taxon>
        <taxon>Pinopsida</taxon>
        <taxon>Pinidae</taxon>
        <taxon>Conifers II</taxon>
        <taxon>Cupressales</taxon>
        <taxon>Cupressaceae</taxon>
        <taxon>Cryptomeria</taxon>
    </lineage>
</organism>
<feature type="chain" id="PRO_5042441026" evidence="1">
    <location>
        <begin position="27"/>
        <end position="120"/>
    </location>
</feature>
<proteinExistence type="predicted"/>
<dbReference type="EMBL" id="BSEH01000939">
    <property type="protein sequence ID" value="GLJ59446.1"/>
    <property type="molecule type" value="Genomic_DNA"/>
</dbReference>
<comment type="caution">
    <text evidence="3">The sequence shown here is derived from an EMBL/GenBank/DDBJ whole genome shotgun (WGS) entry which is preliminary data.</text>
</comment>
<name>A0AAD3NVD5_CRYJA</name>
<dbReference type="SUPFAM" id="SSF49695">
    <property type="entry name" value="gamma-Crystallin-like"/>
    <property type="match status" value="1"/>
</dbReference>
<dbReference type="InterPro" id="IPR015201">
    <property type="entry name" value="Antimicrobial_MiAMP1"/>
</dbReference>
<evidence type="ECO:0000256" key="1">
    <source>
        <dbReference type="SAM" id="SignalP"/>
    </source>
</evidence>
<reference evidence="3" key="1">
    <citation type="submission" date="2022-12" db="EMBL/GenBank/DDBJ databases">
        <title>Chromosome-Level Genome Assembly of Japanese Cedar (Cryptomeriajaponica D. Don).</title>
        <authorList>
            <person name="Fujino T."/>
            <person name="Yamaguchi K."/>
            <person name="Yokoyama T."/>
            <person name="Hamanaka T."/>
            <person name="Harazono Y."/>
            <person name="Kamada H."/>
            <person name="Kobayashi W."/>
            <person name="Ujino-Ihara T."/>
            <person name="Uchiyama K."/>
            <person name="Matsumoto A."/>
            <person name="Izuno A."/>
            <person name="Tsumura Y."/>
            <person name="Toyoda A."/>
            <person name="Shigenobu S."/>
            <person name="Moriguchi Y."/>
            <person name="Ueno S."/>
            <person name="Kasahara M."/>
        </authorList>
    </citation>
    <scope>NUCLEOTIDE SEQUENCE</scope>
</reference>
<accession>A0AAD3NVD5</accession>
<dbReference type="EMBL" id="BSEH01001394">
    <property type="protein sequence ID" value="GLJ59760.1"/>
    <property type="molecule type" value="Genomic_DNA"/>
</dbReference>
<protein>
    <submittedName>
        <fullName evidence="3">Uncharacterized protein</fullName>
    </submittedName>
</protein>
<dbReference type="InterPro" id="IPR015791">
    <property type="entry name" value="Antimic/Inh_G_crystallin-like"/>
</dbReference>
<dbReference type="Proteomes" id="UP001234787">
    <property type="component" value="Unassembled WGS sequence"/>
</dbReference>
<dbReference type="Gene3D" id="2.60.20.30">
    <property type="match status" value="1"/>
</dbReference>
<dbReference type="GO" id="GO:0006952">
    <property type="term" value="P:defense response"/>
    <property type="evidence" value="ECO:0007669"/>
    <property type="project" value="InterPro"/>
</dbReference>
<dbReference type="Pfam" id="PF09117">
    <property type="entry name" value="MiAMP1"/>
    <property type="match status" value="1"/>
</dbReference>
<dbReference type="AlphaFoldDB" id="A0AAD3NVD5"/>
<evidence type="ECO:0000313" key="3">
    <source>
        <dbReference type="EMBL" id="GLJ59760.1"/>
    </source>
</evidence>
<evidence type="ECO:0000313" key="2">
    <source>
        <dbReference type="EMBL" id="GLJ59446.1"/>
    </source>
</evidence>
<evidence type="ECO:0000313" key="4">
    <source>
        <dbReference type="Proteomes" id="UP001234787"/>
    </source>
</evidence>